<dbReference type="Pfam" id="PF25926">
    <property type="entry name" value="DUF7971"/>
    <property type="match status" value="1"/>
</dbReference>
<dbReference type="AlphaFoldDB" id="A0ABD6C7S4"/>
<gene>
    <name evidence="1" type="ORF">ACFR9U_02595</name>
</gene>
<protein>
    <submittedName>
        <fullName evidence="1">Uncharacterized protein</fullName>
    </submittedName>
</protein>
<reference evidence="1 2" key="1">
    <citation type="journal article" date="2019" name="Int. J. Syst. Evol. Microbiol.">
        <title>The Global Catalogue of Microorganisms (GCM) 10K type strain sequencing project: providing services to taxonomists for standard genome sequencing and annotation.</title>
        <authorList>
            <consortium name="The Broad Institute Genomics Platform"/>
            <consortium name="The Broad Institute Genome Sequencing Center for Infectious Disease"/>
            <person name="Wu L."/>
            <person name="Ma J."/>
        </authorList>
    </citation>
    <scope>NUCLEOTIDE SEQUENCE [LARGE SCALE GENOMIC DNA]</scope>
    <source>
        <strain evidence="1 2">CGMCC 1.12125</strain>
    </source>
</reference>
<dbReference type="EMBL" id="JBHUDJ010000001">
    <property type="protein sequence ID" value="MFD1585858.1"/>
    <property type="molecule type" value="Genomic_DNA"/>
</dbReference>
<dbReference type="Proteomes" id="UP001597119">
    <property type="component" value="Unassembled WGS sequence"/>
</dbReference>
<dbReference type="InterPro" id="IPR058277">
    <property type="entry name" value="DUF7971"/>
</dbReference>
<evidence type="ECO:0000313" key="2">
    <source>
        <dbReference type="Proteomes" id="UP001597119"/>
    </source>
</evidence>
<sequence length="128" mass="14731">MNEVSLSIPQPILDSLPEDGQVAAQDMHRAVEGWEQRINRAVEQADDDGEAAGYVLDAIELMEERLEAYDEFVPEMRAWGQSPIYAIAWRNLMADCIGQLYEHDDLADRLDRERHHRLVEDGIRLQDL</sequence>
<accession>A0ABD6C7S4</accession>
<name>A0ABD6C7S4_9EURY</name>
<organism evidence="1 2">
    <name type="scientific">Halorientalis brevis</name>
    <dbReference type="NCBI Taxonomy" id="1126241"/>
    <lineage>
        <taxon>Archaea</taxon>
        <taxon>Methanobacteriati</taxon>
        <taxon>Methanobacteriota</taxon>
        <taxon>Stenosarchaea group</taxon>
        <taxon>Halobacteria</taxon>
        <taxon>Halobacteriales</taxon>
        <taxon>Haloarculaceae</taxon>
        <taxon>Halorientalis</taxon>
    </lineage>
</organism>
<proteinExistence type="predicted"/>
<comment type="caution">
    <text evidence="1">The sequence shown here is derived from an EMBL/GenBank/DDBJ whole genome shotgun (WGS) entry which is preliminary data.</text>
</comment>
<evidence type="ECO:0000313" key="1">
    <source>
        <dbReference type="EMBL" id="MFD1585858.1"/>
    </source>
</evidence>
<keyword evidence="2" id="KW-1185">Reference proteome</keyword>
<dbReference type="RefSeq" id="WP_247376983.1">
    <property type="nucleotide sequence ID" value="NZ_JALLGV010000003.1"/>
</dbReference>